<evidence type="ECO:0000313" key="1">
    <source>
        <dbReference type="EMBL" id="AZB17298.1"/>
    </source>
</evidence>
<organism evidence="1 2">
    <name type="scientific">Chryseobacterium indologenes</name>
    <name type="common">Flavobacterium indologenes</name>
    <dbReference type="NCBI Taxonomy" id="253"/>
    <lineage>
        <taxon>Bacteria</taxon>
        <taxon>Pseudomonadati</taxon>
        <taxon>Bacteroidota</taxon>
        <taxon>Flavobacteriia</taxon>
        <taxon>Flavobacteriales</taxon>
        <taxon>Weeksellaceae</taxon>
        <taxon>Chryseobacterium group</taxon>
        <taxon>Chryseobacterium</taxon>
    </lineage>
</organism>
<dbReference type="Proteomes" id="UP000269015">
    <property type="component" value="Chromosome"/>
</dbReference>
<protein>
    <submittedName>
        <fullName evidence="1">Uncharacterized protein</fullName>
    </submittedName>
</protein>
<reference evidence="1 2" key="1">
    <citation type="submission" date="2018-11" db="EMBL/GenBank/DDBJ databases">
        <title>Proposal to divide the Flavobacteriaceae and reorganize its genera based on Amino Acid Identity values calculated from whole genome sequences.</title>
        <authorList>
            <person name="Nicholson A.C."/>
            <person name="Gulvik C.A."/>
            <person name="Whitney A.M."/>
            <person name="Humrighouse B.W."/>
            <person name="Bell M."/>
            <person name="Holmes B."/>
            <person name="Steigerwalt A.G."/>
            <person name="Villarma A."/>
            <person name="Sheth M."/>
            <person name="Batra D."/>
            <person name="Pryor J."/>
            <person name="Bernardet J.-F."/>
            <person name="Hugo C."/>
            <person name="Kampfer P."/>
            <person name="Newman J."/>
            <person name="McQuiston J.R."/>
        </authorList>
    </citation>
    <scope>NUCLEOTIDE SEQUENCE [LARGE SCALE GENOMIC DNA]</scope>
    <source>
        <strain evidence="1 2">H5559</strain>
    </source>
</reference>
<dbReference type="KEGG" id="cio:CEQ15_08690"/>
<evidence type="ECO:0000313" key="2">
    <source>
        <dbReference type="Proteomes" id="UP000269015"/>
    </source>
</evidence>
<accession>A0AAD0YUG6</accession>
<dbReference type="AlphaFoldDB" id="A0AAD0YUG6"/>
<name>A0AAD0YUG6_CHRID</name>
<sequence length="70" mass="8321">MIVIISPIYQGELYNNKPSGKGGFISARTKSNDENLVISNVLIMYFMHYEYNHNVNFYVKNEFLWYMCEK</sequence>
<gene>
    <name evidence="1" type="ORF">EG352_05700</name>
</gene>
<proteinExistence type="predicted"/>
<dbReference type="EMBL" id="CP033930">
    <property type="protein sequence ID" value="AZB17298.1"/>
    <property type="molecule type" value="Genomic_DNA"/>
</dbReference>